<sequence length="239" mass="27747">MAEFFLCGYYMSTIQSKPYCLLYSDVAKKFSAKLIQQLNKKNRVITGGNCFRHAFVNNKPLSLFTWERDDIFDRHQILPAPEIDRQIDGLTHDRTPYVMTETVIDHLFRNLPHLADVAIPPTRENASHLLTEDEAVTKFSFRHQFITELKDRLISFLKFTRPSDRSFAYNVPTSTKHLLVTFEPVNVHGGYDVYPHGPDDVIRRHIILKHIIQTLICPFVHVADSEFIQIGYTTLHSFI</sequence>
<keyword evidence="2" id="KW-1185">Reference proteome</keyword>
<name>A0AAV4J1Y7_9GAST</name>
<protein>
    <submittedName>
        <fullName evidence="1">Uncharacterized protein</fullName>
    </submittedName>
</protein>
<evidence type="ECO:0000313" key="1">
    <source>
        <dbReference type="EMBL" id="GFS16410.1"/>
    </source>
</evidence>
<dbReference type="AlphaFoldDB" id="A0AAV4J1Y7"/>
<accession>A0AAV4J1Y7</accession>
<comment type="caution">
    <text evidence="1">The sequence shown here is derived from an EMBL/GenBank/DDBJ whole genome shotgun (WGS) entry which is preliminary data.</text>
</comment>
<proteinExistence type="predicted"/>
<evidence type="ECO:0000313" key="2">
    <source>
        <dbReference type="Proteomes" id="UP000762676"/>
    </source>
</evidence>
<organism evidence="1 2">
    <name type="scientific">Elysia marginata</name>
    <dbReference type="NCBI Taxonomy" id="1093978"/>
    <lineage>
        <taxon>Eukaryota</taxon>
        <taxon>Metazoa</taxon>
        <taxon>Spiralia</taxon>
        <taxon>Lophotrochozoa</taxon>
        <taxon>Mollusca</taxon>
        <taxon>Gastropoda</taxon>
        <taxon>Heterobranchia</taxon>
        <taxon>Euthyneura</taxon>
        <taxon>Panpulmonata</taxon>
        <taxon>Sacoglossa</taxon>
        <taxon>Placobranchoidea</taxon>
        <taxon>Plakobranchidae</taxon>
        <taxon>Elysia</taxon>
    </lineage>
</organism>
<reference evidence="1 2" key="1">
    <citation type="journal article" date="2021" name="Elife">
        <title>Chloroplast acquisition without the gene transfer in kleptoplastic sea slugs, Plakobranchus ocellatus.</title>
        <authorList>
            <person name="Maeda T."/>
            <person name="Takahashi S."/>
            <person name="Yoshida T."/>
            <person name="Shimamura S."/>
            <person name="Takaki Y."/>
            <person name="Nagai Y."/>
            <person name="Toyoda A."/>
            <person name="Suzuki Y."/>
            <person name="Arimoto A."/>
            <person name="Ishii H."/>
            <person name="Satoh N."/>
            <person name="Nishiyama T."/>
            <person name="Hasebe M."/>
            <person name="Maruyama T."/>
            <person name="Minagawa J."/>
            <person name="Obokata J."/>
            <person name="Shigenobu S."/>
        </authorList>
    </citation>
    <scope>NUCLEOTIDE SEQUENCE [LARGE SCALE GENOMIC DNA]</scope>
</reference>
<dbReference type="EMBL" id="BMAT01002893">
    <property type="protein sequence ID" value="GFS16410.1"/>
    <property type="molecule type" value="Genomic_DNA"/>
</dbReference>
<dbReference type="Proteomes" id="UP000762676">
    <property type="component" value="Unassembled WGS sequence"/>
</dbReference>
<gene>
    <name evidence="1" type="ORF">ElyMa_001472500</name>
</gene>